<keyword evidence="3" id="KW-1185">Reference proteome</keyword>
<keyword evidence="1" id="KW-0472">Membrane</keyword>
<keyword evidence="1" id="KW-1133">Transmembrane helix</keyword>
<dbReference type="EMBL" id="CAJJDP010000004">
    <property type="protein sequence ID" value="CAD8133698.1"/>
    <property type="molecule type" value="Genomic_DNA"/>
</dbReference>
<feature type="transmembrane region" description="Helical" evidence="1">
    <location>
        <begin position="113"/>
        <end position="131"/>
    </location>
</feature>
<evidence type="ECO:0000313" key="3">
    <source>
        <dbReference type="Proteomes" id="UP000683925"/>
    </source>
</evidence>
<organism evidence="2 3">
    <name type="scientific">Paramecium octaurelia</name>
    <dbReference type="NCBI Taxonomy" id="43137"/>
    <lineage>
        <taxon>Eukaryota</taxon>
        <taxon>Sar</taxon>
        <taxon>Alveolata</taxon>
        <taxon>Ciliophora</taxon>
        <taxon>Intramacronucleata</taxon>
        <taxon>Oligohymenophorea</taxon>
        <taxon>Peniculida</taxon>
        <taxon>Parameciidae</taxon>
        <taxon>Paramecium</taxon>
    </lineage>
</organism>
<dbReference type="Proteomes" id="UP000683925">
    <property type="component" value="Unassembled WGS sequence"/>
</dbReference>
<dbReference type="AlphaFoldDB" id="A0A8S1S075"/>
<keyword evidence="1" id="KW-0812">Transmembrane</keyword>
<reference evidence="2" key="1">
    <citation type="submission" date="2021-01" db="EMBL/GenBank/DDBJ databases">
        <authorList>
            <consortium name="Genoscope - CEA"/>
            <person name="William W."/>
        </authorList>
    </citation>
    <scope>NUCLEOTIDE SEQUENCE</scope>
</reference>
<protein>
    <recommendedName>
        <fullName evidence="4">Transmembrane protein</fullName>
    </recommendedName>
</protein>
<name>A0A8S1S075_PAROT</name>
<evidence type="ECO:0000256" key="1">
    <source>
        <dbReference type="SAM" id="Phobius"/>
    </source>
</evidence>
<evidence type="ECO:0008006" key="4">
    <source>
        <dbReference type="Google" id="ProtNLM"/>
    </source>
</evidence>
<proteinExistence type="predicted"/>
<dbReference type="OMA" id="ERSIYTM"/>
<sequence length="143" mass="16913">MFKSSTSLSLKSDTKITERSIYTMQTIRTTRESSIQLKKLEKNETQQQAREYQNNSCQYKEKKLDFNNNTQQFIRKTYKNGILGSDNTDQKKEARLITKTMYTNQQEQKQKEFIKLITIGLCLVMISVIIFHKKEPQQIKSLF</sequence>
<evidence type="ECO:0000313" key="2">
    <source>
        <dbReference type="EMBL" id="CAD8133698.1"/>
    </source>
</evidence>
<dbReference type="OrthoDB" id="307640at2759"/>
<accession>A0A8S1S075</accession>
<gene>
    <name evidence="2" type="ORF">POCTA_138.1.T0050018</name>
</gene>
<comment type="caution">
    <text evidence="2">The sequence shown here is derived from an EMBL/GenBank/DDBJ whole genome shotgun (WGS) entry which is preliminary data.</text>
</comment>